<dbReference type="PANTHER" id="PTHR10688">
    <property type="entry name" value="PWWP DOMAIN-CONTAINING PROTEIN"/>
    <property type="match status" value="1"/>
</dbReference>
<evidence type="ECO:0000256" key="2">
    <source>
        <dbReference type="SAM" id="Phobius"/>
    </source>
</evidence>
<keyword evidence="4" id="KW-1185">Reference proteome</keyword>
<feature type="compositionally biased region" description="Basic and acidic residues" evidence="1">
    <location>
        <begin position="36"/>
        <end position="69"/>
    </location>
</feature>
<feature type="transmembrane region" description="Helical" evidence="2">
    <location>
        <begin position="12"/>
        <end position="29"/>
    </location>
</feature>
<keyword evidence="2" id="KW-1133">Transmembrane helix</keyword>
<dbReference type="AlphaFoldDB" id="A0AAE2CJN8"/>
<dbReference type="InterPro" id="IPR052657">
    <property type="entry name" value="PDP_family_Arabidopsis"/>
</dbReference>
<organism evidence="3 4">
    <name type="scientific">Sesamum alatum</name>
    <dbReference type="NCBI Taxonomy" id="300844"/>
    <lineage>
        <taxon>Eukaryota</taxon>
        <taxon>Viridiplantae</taxon>
        <taxon>Streptophyta</taxon>
        <taxon>Embryophyta</taxon>
        <taxon>Tracheophyta</taxon>
        <taxon>Spermatophyta</taxon>
        <taxon>Magnoliopsida</taxon>
        <taxon>eudicotyledons</taxon>
        <taxon>Gunneridae</taxon>
        <taxon>Pentapetalae</taxon>
        <taxon>asterids</taxon>
        <taxon>lamiids</taxon>
        <taxon>Lamiales</taxon>
        <taxon>Pedaliaceae</taxon>
        <taxon>Sesamum</taxon>
    </lineage>
</organism>
<keyword evidence="2" id="KW-0812">Transmembrane</keyword>
<sequence>MRQVKCIPICYLLSYCFCMVLVTMTRHLLKLMRPSARPDDPTKGGKKRVPPDRPEAIKKRKKLDGSEDVNKKKKLVDSEDIKKKKIVNESKLSAVEKKIPQRSTESQRGDMKEITEKNVPPTLTKAVKRTLAGGWSSQRECLIQTMLSHEVSNWCGFFHLKVDAQAALKFAIGSSNLFGNANVRSYIRDVGAETMESEPVRVQKEDSAMPHSPRNPHLSTGHLQKTAVQPSQPSAVQLKSCLKKPSADRSVYGNGRCVTRVKFILGGEGSTKNLNNNFLVFLRWYIFYHIHIQWILLVVRICPKFVPQSPLPGFIISSKLSINMPSC</sequence>
<dbReference type="PANTHER" id="PTHR10688:SF5">
    <property type="entry name" value="PWWP DOMAIN-CONTAINING PROTEIN 1-RELATED"/>
    <property type="match status" value="1"/>
</dbReference>
<name>A0AAE2CJN8_9LAMI</name>
<comment type="caution">
    <text evidence="3">The sequence shown here is derived from an EMBL/GenBank/DDBJ whole genome shotgun (WGS) entry which is preliminary data.</text>
</comment>
<evidence type="ECO:0000313" key="4">
    <source>
        <dbReference type="Proteomes" id="UP001293254"/>
    </source>
</evidence>
<dbReference type="Proteomes" id="UP001293254">
    <property type="component" value="Unassembled WGS sequence"/>
</dbReference>
<evidence type="ECO:0000256" key="1">
    <source>
        <dbReference type="SAM" id="MobiDB-lite"/>
    </source>
</evidence>
<gene>
    <name evidence="3" type="ORF">Salat_1657700</name>
</gene>
<reference evidence="3" key="2">
    <citation type="journal article" date="2024" name="Plant">
        <title>Genomic evolution and insights into agronomic trait innovations of Sesamum species.</title>
        <authorList>
            <person name="Miao H."/>
            <person name="Wang L."/>
            <person name="Qu L."/>
            <person name="Liu H."/>
            <person name="Sun Y."/>
            <person name="Le M."/>
            <person name="Wang Q."/>
            <person name="Wei S."/>
            <person name="Zheng Y."/>
            <person name="Lin W."/>
            <person name="Duan Y."/>
            <person name="Cao H."/>
            <person name="Xiong S."/>
            <person name="Wang X."/>
            <person name="Wei L."/>
            <person name="Li C."/>
            <person name="Ma Q."/>
            <person name="Ju M."/>
            <person name="Zhao R."/>
            <person name="Li G."/>
            <person name="Mu C."/>
            <person name="Tian Q."/>
            <person name="Mei H."/>
            <person name="Zhang T."/>
            <person name="Gao T."/>
            <person name="Zhang H."/>
        </authorList>
    </citation>
    <scope>NUCLEOTIDE SEQUENCE</scope>
    <source>
        <strain evidence="3">3651</strain>
    </source>
</reference>
<feature type="region of interest" description="Disordered" evidence="1">
    <location>
        <begin position="34"/>
        <end position="69"/>
    </location>
</feature>
<reference evidence="3" key="1">
    <citation type="submission" date="2020-06" db="EMBL/GenBank/DDBJ databases">
        <authorList>
            <person name="Li T."/>
            <person name="Hu X."/>
            <person name="Zhang T."/>
            <person name="Song X."/>
            <person name="Zhang H."/>
            <person name="Dai N."/>
            <person name="Sheng W."/>
            <person name="Hou X."/>
            <person name="Wei L."/>
        </authorList>
    </citation>
    <scope>NUCLEOTIDE SEQUENCE</scope>
    <source>
        <strain evidence="3">3651</strain>
        <tissue evidence="3">Leaf</tissue>
    </source>
</reference>
<proteinExistence type="predicted"/>
<keyword evidence="2" id="KW-0472">Membrane</keyword>
<evidence type="ECO:0000313" key="3">
    <source>
        <dbReference type="EMBL" id="KAK4424641.1"/>
    </source>
</evidence>
<dbReference type="EMBL" id="JACGWO010000006">
    <property type="protein sequence ID" value="KAK4424641.1"/>
    <property type="molecule type" value="Genomic_DNA"/>
</dbReference>
<accession>A0AAE2CJN8</accession>
<protein>
    <submittedName>
        <fullName evidence="3">Uncharacterized protein</fullName>
    </submittedName>
</protein>